<gene>
    <name evidence="1" type="ORF">RhiirA1_462310</name>
</gene>
<reference evidence="1 2" key="2">
    <citation type="submission" date="2017-10" db="EMBL/GenBank/DDBJ databases">
        <title>Genome analyses suggest a sexual origin of heterokaryosis in a supposedly ancient asexual fungus.</title>
        <authorList>
            <person name="Corradi N."/>
            <person name="Sedzielewska K."/>
            <person name="Noel J."/>
            <person name="Charron P."/>
            <person name="Farinelli L."/>
            <person name="Marton T."/>
            <person name="Kruger M."/>
            <person name="Pelin A."/>
            <person name="Brachmann A."/>
            <person name="Corradi N."/>
        </authorList>
    </citation>
    <scope>NUCLEOTIDE SEQUENCE [LARGE SCALE GENOMIC DNA]</scope>
    <source>
        <strain evidence="1 2">A1</strain>
    </source>
</reference>
<comment type="caution">
    <text evidence="1">The sequence shown here is derived from an EMBL/GenBank/DDBJ whole genome shotgun (WGS) entry which is preliminary data.</text>
</comment>
<dbReference type="VEuPathDB" id="FungiDB:RhiirFUN_001125"/>
<evidence type="ECO:0000313" key="2">
    <source>
        <dbReference type="Proteomes" id="UP000232688"/>
    </source>
</evidence>
<dbReference type="EMBL" id="LLXH01000628">
    <property type="protein sequence ID" value="PKC64534.1"/>
    <property type="molecule type" value="Genomic_DNA"/>
</dbReference>
<dbReference type="VEuPathDB" id="FungiDB:RhiirA1_462310"/>
<protein>
    <submittedName>
        <fullName evidence="1">Uncharacterized protein</fullName>
    </submittedName>
</protein>
<dbReference type="AlphaFoldDB" id="A0A2N0RMK1"/>
<dbReference type="Proteomes" id="UP000232688">
    <property type="component" value="Unassembled WGS sequence"/>
</dbReference>
<evidence type="ECO:0000313" key="1">
    <source>
        <dbReference type="EMBL" id="PKC64534.1"/>
    </source>
</evidence>
<accession>A0A2N0RMK1</accession>
<organism evidence="1 2">
    <name type="scientific">Rhizophagus irregularis</name>
    <dbReference type="NCBI Taxonomy" id="588596"/>
    <lineage>
        <taxon>Eukaryota</taxon>
        <taxon>Fungi</taxon>
        <taxon>Fungi incertae sedis</taxon>
        <taxon>Mucoromycota</taxon>
        <taxon>Glomeromycotina</taxon>
        <taxon>Glomeromycetes</taxon>
        <taxon>Glomerales</taxon>
        <taxon>Glomeraceae</taxon>
        <taxon>Rhizophagus</taxon>
    </lineage>
</organism>
<name>A0A2N0RMK1_9GLOM</name>
<reference evidence="1 2" key="1">
    <citation type="submission" date="2017-10" db="EMBL/GenBank/DDBJ databases">
        <title>Extensive intraspecific genome diversity in a model arbuscular mycorrhizal fungus.</title>
        <authorList>
            <person name="Chen E.C.H."/>
            <person name="Morin E."/>
            <person name="Baudet D."/>
            <person name="Noel J."/>
            <person name="Ndikumana S."/>
            <person name="Charron P."/>
            <person name="St-Onge C."/>
            <person name="Giorgi J."/>
            <person name="Grigoriev I.V."/>
            <person name="Roux C."/>
            <person name="Martin F.M."/>
            <person name="Corradi N."/>
        </authorList>
    </citation>
    <scope>NUCLEOTIDE SEQUENCE [LARGE SCALE GENOMIC DNA]</scope>
    <source>
        <strain evidence="1 2">A1</strain>
    </source>
</reference>
<proteinExistence type="predicted"/>
<sequence length="58" mass="6349">MEIAIKENPVAVDISSERKNYTAVIEKTEAMLTELRNKEITVCAIVTNSASAYAAALY</sequence>